<organism evidence="2 3">
    <name type="scientific">Candidatus Gallilactobacillus intestinavium</name>
    <dbReference type="NCBI Taxonomy" id="2840838"/>
    <lineage>
        <taxon>Bacteria</taxon>
        <taxon>Bacillati</taxon>
        <taxon>Bacillota</taxon>
        <taxon>Bacilli</taxon>
        <taxon>Lactobacillales</taxon>
        <taxon>Lactobacillaceae</taxon>
        <taxon>Lactobacillaceae incertae sedis</taxon>
        <taxon>Candidatus Gallilactobacillus</taxon>
    </lineage>
</organism>
<dbReference type="InterPro" id="IPR004919">
    <property type="entry name" value="GmrSD_N"/>
</dbReference>
<dbReference type="InterPro" id="IPR002711">
    <property type="entry name" value="HNH"/>
</dbReference>
<evidence type="ECO:0000259" key="1">
    <source>
        <dbReference type="SMART" id="SM00507"/>
    </source>
</evidence>
<evidence type="ECO:0000313" key="3">
    <source>
        <dbReference type="Proteomes" id="UP000823614"/>
    </source>
</evidence>
<proteinExistence type="predicted"/>
<dbReference type="GO" id="GO:0003676">
    <property type="term" value="F:nucleic acid binding"/>
    <property type="evidence" value="ECO:0007669"/>
    <property type="project" value="InterPro"/>
</dbReference>
<evidence type="ECO:0000313" key="2">
    <source>
        <dbReference type="EMBL" id="MBO8441714.1"/>
    </source>
</evidence>
<comment type="caution">
    <text evidence="2">The sequence shown here is derived from an EMBL/GenBank/DDBJ whole genome shotgun (WGS) entry which is preliminary data.</text>
</comment>
<dbReference type="Pfam" id="PF01844">
    <property type="entry name" value="HNH"/>
    <property type="match status" value="1"/>
</dbReference>
<dbReference type="GO" id="GO:0004519">
    <property type="term" value="F:endonuclease activity"/>
    <property type="evidence" value="ECO:0007669"/>
    <property type="project" value="InterPro"/>
</dbReference>
<dbReference type="PANTHER" id="PTHR39639">
    <property type="entry name" value="CHROMOSOME 16, WHOLE GENOME SHOTGUN SEQUENCE"/>
    <property type="match status" value="1"/>
</dbReference>
<dbReference type="CDD" id="cd00085">
    <property type="entry name" value="HNHc"/>
    <property type="match status" value="1"/>
</dbReference>
<dbReference type="AlphaFoldDB" id="A0A9D9EAI8"/>
<feature type="domain" description="HNH nuclease" evidence="1">
    <location>
        <begin position="348"/>
        <end position="406"/>
    </location>
</feature>
<name>A0A9D9EAI8_9LACO</name>
<dbReference type="PANTHER" id="PTHR39639:SF1">
    <property type="entry name" value="DUF262 DOMAIN-CONTAINING PROTEIN"/>
    <property type="match status" value="1"/>
</dbReference>
<dbReference type="SMART" id="SM00507">
    <property type="entry name" value="HNHc"/>
    <property type="match status" value="1"/>
</dbReference>
<dbReference type="InterPro" id="IPR003615">
    <property type="entry name" value="HNH_nuc"/>
</dbReference>
<gene>
    <name evidence="2" type="ORF">IAA89_04715</name>
</gene>
<dbReference type="EMBL" id="JADIMP010000077">
    <property type="protein sequence ID" value="MBO8441714.1"/>
    <property type="molecule type" value="Genomic_DNA"/>
</dbReference>
<reference evidence="2" key="1">
    <citation type="submission" date="2020-10" db="EMBL/GenBank/DDBJ databases">
        <authorList>
            <person name="Gilroy R."/>
        </authorList>
    </citation>
    <scope>NUCLEOTIDE SEQUENCE</scope>
    <source>
        <strain evidence="2">C6-149</strain>
    </source>
</reference>
<dbReference type="GO" id="GO:0008270">
    <property type="term" value="F:zinc ion binding"/>
    <property type="evidence" value="ECO:0007669"/>
    <property type="project" value="InterPro"/>
</dbReference>
<dbReference type="Proteomes" id="UP000823614">
    <property type="component" value="Unassembled WGS sequence"/>
</dbReference>
<dbReference type="Pfam" id="PF03235">
    <property type="entry name" value="GmrSD_N"/>
    <property type="match status" value="1"/>
</dbReference>
<sequence>MRVRRLRDILNKPFTIKDLVSGYTNNDDGATTDSVLSYNGNLNIRPSYQRNNVYNDEKNQAVIRTILDECPIGIMYWVDLGNGKYEVLDGQQRILAICNYVIGNYSVKSDKFPRSVPQQDFPNLQVNLKDIADKILEYELDVYICEGTPSEKMKWFHVINTAGEPLNEQELRNSAYTGTWLSDAKQRFSMKQGRGVILADKNPNNGKEEKLLNGEWNRQDYLQTAIKWACTNSSDDSIKEISDYMLKHQNDSDASELWQTFSLILEWVRGKFTSYNKALKGLDWGRTYSDYQSGKLNDAPISKNANEINEKIAELMEDEEVTAKLKGIYQYIITGDSKKLQLRAFTEEQKALKYEEQNHHCLYCEKEGINREYALKELEADHIKPWSKGGKTSLDNCQLLCKRHNASKTNNY</sequence>
<reference evidence="2" key="2">
    <citation type="journal article" date="2021" name="PeerJ">
        <title>Extensive microbial diversity within the chicken gut microbiome revealed by metagenomics and culture.</title>
        <authorList>
            <person name="Gilroy R."/>
            <person name="Ravi A."/>
            <person name="Getino M."/>
            <person name="Pursley I."/>
            <person name="Horton D.L."/>
            <person name="Alikhan N.F."/>
            <person name="Baker D."/>
            <person name="Gharbi K."/>
            <person name="Hall N."/>
            <person name="Watson M."/>
            <person name="Adriaenssens E.M."/>
            <person name="Foster-Nyarko E."/>
            <person name="Jarju S."/>
            <person name="Secka A."/>
            <person name="Antonio M."/>
            <person name="Oren A."/>
            <person name="Chaudhuri R.R."/>
            <person name="La Ragione R."/>
            <person name="Hildebrand F."/>
            <person name="Pallen M.J."/>
        </authorList>
    </citation>
    <scope>NUCLEOTIDE SEQUENCE</scope>
    <source>
        <strain evidence="2">C6-149</strain>
    </source>
</reference>
<protein>
    <submittedName>
        <fullName evidence="2">DUF262 domain-containing protein</fullName>
    </submittedName>
</protein>
<accession>A0A9D9EAI8</accession>
<dbReference type="Gene3D" id="1.10.30.50">
    <property type="match status" value="1"/>
</dbReference>